<protein>
    <recommendedName>
        <fullName evidence="10">SEA domain-containing protein</fullName>
    </recommendedName>
</protein>
<dbReference type="SUPFAM" id="SSF57424">
    <property type="entry name" value="LDL receptor-like module"/>
    <property type="match status" value="2"/>
</dbReference>
<feature type="disulfide bond" evidence="8">
    <location>
        <begin position="277"/>
        <end position="292"/>
    </location>
</feature>
<evidence type="ECO:0000256" key="9">
    <source>
        <dbReference type="SAM" id="MobiDB-lite"/>
    </source>
</evidence>
<feature type="compositionally biased region" description="Polar residues" evidence="9">
    <location>
        <begin position="364"/>
        <end position="392"/>
    </location>
</feature>
<dbReference type="GO" id="GO:0005886">
    <property type="term" value="C:plasma membrane"/>
    <property type="evidence" value="ECO:0007669"/>
    <property type="project" value="TreeGrafter"/>
</dbReference>
<sequence>MEYKWSGAVDACALAHFGLNFSTFVFCNNRTTMRTGGVTIGALLLVLATTVLQVSAAGDIYWEGEEDNLNEFLEVKEEDAGVIGHLKRFKRQFTFPSFSSLFGSNDADDTATESYDSYGKDDDTDNFGSGSVDKGDLEPREKTLRVTFTAIEPYSNSYSDRDSPEFRDFSRSLANAVDKLYENLPGTQRSSLVRIQSHITDEFSCKVTLDIVTSGYEDIEQIKELLRDHIRMYRRLGKTIVNESDFNAQLINPDATFCEENEFKCDEYRCLSISVRCNGQPECGDGTDEQDCPLISDPELNENNASSEGYKDYSEPSTSTDTNDIYNEPNPVDSNGTSEKSDDSGNTNGYDRRPQESEYYDPNPSGNDEQNPTESNFNQNYDESGNGPTVPSKNDEKPANPDQSFNPFNFDQTSRIPELFDSGVLNGNDPDIYSQKPDDGDIFSQKPDEGDIFSQKPDDQDIFSPPNFNLNNEIDNEPQRGDGGRIDEAGETTRAPVEESPFTIRSQYPSNSSQVVVTTSRNEGEADYSNVCPPGYNRCDQTRCVEEKKQCDGEKDCYDGTDEANCPDGKSSHSPFNFECTTDN</sequence>
<keyword evidence="12" id="KW-1185">Reference proteome</keyword>
<keyword evidence="7 8" id="KW-1015">Disulfide bond</keyword>
<feature type="compositionally biased region" description="Polar residues" evidence="9">
    <location>
        <begin position="315"/>
        <end position="325"/>
    </location>
</feature>
<feature type="region of interest" description="Disordered" evidence="9">
    <location>
        <begin position="283"/>
        <end position="532"/>
    </location>
</feature>
<dbReference type="GO" id="GO:0016192">
    <property type="term" value="P:vesicle-mediated transport"/>
    <property type="evidence" value="ECO:0007669"/>
    <property type="project" value="UniProtKB-ARBA"/>
</dbReference>
<dbReference type="PRINTS" id="PR00261">
    <property type="entry name" value="LDLRECEPTOR"/>
</dbReference>
<dbReference type="InterPro" id="IPR050685">
    <property type="entry name" value="LDLR"/>
</dbReference>
<keyword evidence="6" id="KW-0472">Membrane</keyword>
<reference evidence="11 12" key="1">
    <citation type="submission" date="2020-04" db="EMBL/GenBank/DDBJ databases">
        <authorList>
            <person name="Wallbank WR R."/>
            <person name="Pardo Diaz C."/>
            <person name="Kozak K."/>
            <person name="Martin S."/>
            <person name="Jiggins C."/>
            <person name="Moest M."/>
            <person name="Warren A I."/>
            <person name="Byers J.R.P. K."/>
            <person name="Montejo-Kovacevich G."/>
            <person name="Yen C E."/>
        </authorList>
    </citation>
    <scope>NUCLEOTIDE SEQUENCE [LARGE SCALE GENOMIC DNA]</scope>
</reference>
<accession>A0A8S1BJY7</accession>
<feature type="disulfide bond" evidence="8">
    <location>
        <begin position="265"/>
        <end position="283"/>
    </location>
</feature>
<dbReference type="InterPro" id="IPR002172">
    <property type="entry name" value="LDrepeatLR_classA_rpt"/>
</dbReference>
<keyword evidence="4" id="KW-0677">Repeat</keyword>
<feature type="compositionally biased region" description="Basic and acidic residues" evidence="9">
    <location>
        <begin position="477"/>
        <end position="488"/>
    </location>
</feature>
<feature type="domain" description="SEA" evidence="10">
    <location>
        <begin position="136"/>
        <end position="253"/>
    </location>
</feature>
<evidence type="ECO:0000256" key="6">
    <source>
        <dbReference type="ARBA" id="ARBA00023136"/>
    </source>
</evidence>
<feature type="region of interest" description="Disordered" evidence="9">
    <location>
        <begin position="112"/>
        <end position="137"/>
    </location>
</feature>
<dbReference type="SMART" id="SM00192">
    <property type="entry name" value="LDLa"/>
    <property type="match status" value="2"/>
</dbReference>
<organism evidence="11 12">
    <name type="scientific">Arctia plantaginis</name>
    <name type="common">Wood tiger moth</name>
    <name type="synonym">Phalaena plantaginis</name>
    <dbReference type="NCBI Taxonomy" id="874455"/>
    <lineage>
        <taxon>Eukaryota</taxon>
        <taxon>Metazoa</taxon>
        <taxon>Ecdysozoa</taxon>
        <taxon>Arthropoda</taxon>
        <taxon>Hexapoda</taxon>
        <taxon>Insecta</taxon>
        <taxon>Pterygota</taxon>
        <taxon>Neoptera</taxon>
        <taxon>Endopterygota</taxon>
        <taxon>Lepidoptera</taxon>
        <taxon>Glossata</taxon>
        <taxon>Ditrysia</taxon>
        <taxon>Noctuoidea</taxon>
        <taxon>Erebidae</taxon>
        <taxon>Arctiinae</taxon>
        <taxon>Arctia</taxon>
    </lineage>
</organism>
<feature type="compositionally biased region" description="Polar residues" evidence="9">
    <location>
        <begin position="503"/>
        <end position="521"/>
    </location>
</feature>
<dbReference type="PANTHER" id="PTHR24270">
    <property type="entry name" value="LOW-DENSITY LIPOPROTEIN RECEPTOR-RELATED"/>
    <property type="match status" value="1"/>
</dbReference>
<gene>
    <name evidence="11" type="ORF">APLA_LOCUS16788</name>
</gene>
<comment type="subcellular location">
    <subcellularLocation>
        <location evidence="2">Endomembrane system</location>
    </subcellularLocation>
    <subcellularLocation>
        <location evidence="1">Membrane</location>
        <topology evidence="1">Single-pass membrane protein</topology>
    </subcellularLocation>
</comment>
<dbReference type="PROSITE" id="PS01209">
    <property type="entry name" value="LDLRA_1"/>
    <property type="match status" value="2"/>
</dbReference>
<evidence type="ECO:0000256" key="5">
    <source>
        <dbReference type="ARBA" id="ARBA00022989"/>
    </source>
</evidence>
<dbReference type="PROSITE" id="PS50024">
    <property type="entry name" value="SEA"/>
    <property type="match status" value="1"/>
</dbReference>
<dbReference type="InterPro" id="IPR036055">
    <property type="entry name" value="LDL_receptor-like_sf"/>
</dbReference>
<feature type="disulfide bond" evidence="8">
    <location>
        <begin position="551"/>
        <end position="566"/>
    </location>
</feature>
<evidence type="ECO:0000256" key="8">
    <source>
        <dbReference type="PROSITE-ProRule" id="PRU00124"/>
    </source>
</evidence>
<keyword evidence="5" id="KW-1133">Transmembrane helix</keyword>
<feature type="disulfide bond" evidence="8">
    <location>
        <begin position="539"/>
        <end position="557"/>
    </location>
</feature>
<feature type="disulfide bond" evidence="8">
    <location>
        <begin position="532"/>
        <end position="544"/>
    </location>
</feature>
<name>A0A8S1BJY7_ARCPL</name>
<dbReference type="PROSITE" id="PS50068">
    <property type="entry name" value="LDLRA_2"/>
    <property type="match status" value="2"/>
</dbReference>
<evidence type="ECO:0000256" key="1">
    <source>
        <dbReference type="ARBA" id="ARBA00004167"/>
    </source>
</evidence>
<evidence type="ECO:0000259" key="10">
    <source>
        <dbReference type="PROSITE" id="PS50024"/>
    </source>
</evidence>
<dbReference type="PANTHER" id="PTHR24270:SF61">
    <property type="entry name" value="EGF-LIKE DOMAIN-CONTAINING PROTEIN"/>
    <property type="match status" value="1"/>
</dbReference>
<dbReference type="InterPro" id="IPR023415">
    <property type="entry name" value="LDLR_class-A_CS"/>
</dbReference>
<evidence type="ECO:0000313" key="11">
    <source>
        <dbReference type="EMBL" id="CAB3258962.1"/>
    </source>
</evidence>
<proteinExistence type="predicted"/>
<evidence type="ECO:0000313" key="12">
    <source>
        <dbReference type="Proteomes" id="UP000494106"/>
    </source>
</evidence>
<dbReference type="EMBL" id="CADEBC010000602">
    <property type="protein sequence ID" value="CAB3258962.1"/>
    <property type="molecule type" value="Genomic_DNA"/>
</dbReference>
<evidence type="ECO:0000256" key="4">
    <source>
        <dbReference type="ARBA" id="ARBA00022737"/>
    </source>
</evidence>
<feature type="compositionally biased region" description="Polar residues" evidence="9">
    <location>
        <begin position="401"/>
        <end position="415"/>
    </location>
</feature>
<dbReference type="Pfam" id="PF00057">
    <property type="entry name" value="Ldl_recept_a"/>
    <property type="match status" value="2"/>
</dbReference>
<feature type="compositionally biased region" description="Polar residues" evidence="9">
    <location>
        <begin position="332"/>
        <end position="349"/>
    </location>
</feature>
<evidence type="ECO:0000256" key="3">
    <source>
        <dbReference type="ARBA" id="ARBA00022692"/>
    </source>
</evidence>
<dbReference type="Gene3D" id="4.10.400.10">
    <property type="entry name" value="Low-density Lipoprotein Receptor"/>
    <property type="match status" value="2"/>
</dbReference>
<dbReference type="AlphaFoldDB" id="A0A8S1BJY7"/>
<comment type="caution">
    <text evidence="11">The sequence shown here is derived from an EMBL/GenBank/DDBJ whole genome shotgun (WGS) entry which is preliminary data.</text>
</comment>
<evidence type="ECO:0000256" key="7">
    <source>
        <dbReference type="ARBA" id="ARBA00023157"/>
    </source>
</evidence>
<dbReference type="CDD" id="cd00112">
    <property type="entry name" value="LDLa"/>
    <property type="match status" value="2"/>
</dbReference>
<dbReference type="OrthoDB" id="2019384at2759"/>
<dbReference type="InterPro" id="IPR000082">
    <property type="entry name" value="SEA_dom"/>
</dbReference>
<feature type="disulfide bond" evidence="8">
    <location>
        <begin position="258"/>
        <end position="270"/>
    </location>
</feature>
<evidence type="ECO:0000256" key="2">
    <source>
        <dbReference type="ARBA" id="ARBA00004308"/>
    </source>
</evidence>
<dbReference type="Proteomes" id="UP000494106">
    <property type="component" value="Unassembled WGS sequence"/>
</dbReference>
<dbReference type="GO" id="GO:0012505">
    <property type="term" value="C:endomembrane system"/>
    <property type="evidence" value="ECO:0007669"/>
    <property type="project" value="UniProtKB-SubCell"/>
</dbReference>
<keyword evidence="3" id="KW-0812">Transmembrane</keyword>